<dbReference type="Proteomes" id="UP000198623">
    <property type="component" value="Unassembled WGS sequence"/>
</dbReference>
<dbReference type="PANTHER" id="PTHR33695">
    <property type="entry name" value="LIPOPROTEIN SIGNAL PEPTIDASE"/>
    <property type="match status" value="1"/>
</dbReference>
<dbReference type="NCBIfam" id="TIGR00077">
    <property type="entry name" value="lspA"/>
    <property type="match status" value="1"/>
</dbReference>
<reference evidence="12" key="1">
    <citation type="submission" date="2016-10" db="EMBL/GenBank/DDBJ databases">
        <authorList>
            <person name="Varghese N."/>
            <person name="Submissions S."/>
        </authorList>
    </citation>
    <scope>NUCLEOTIDE SEQUENCE [LARGE SCALE GENOMIC DNA]</scope>
    <source>
        <strain evidence="12">CGMCC 1.10971</strain>
    </source>
</reference>
<keyword evidence="3 9" id="KW-0645">Protease</keyword>
<evidence type="ECO:0000256" key="7">
    <source>
        <dbReference type="ARBA" id="ARBA00022989"/>
    </source>
</evidence>
<evidence type="ECO:0000256" key="4">
    <source>
        <dbReference type="ARBA" id="ARBA00022692"/>
    </source>
</evidence>
<feature type="transmembrane region" description="Helical" evidence="9">
    <location>
        <begin position="70"/>
        <end position="90"/>
    </location>
</feature>
<dbReference type="AlphaFoldDB" id="A0A1I2VI33"/>
<keyword evidence="7 9" id="KW-1133">Transmembrane helix</keyword>
<dbReference type="RefSeq" id="WP_090730264.1">
    <property type="nucleotide sequence ID" value="NZ_FOOU01000017.1"/>
</dbReference>
<evidence type="ECO:0000256" key="8">
    <source>
        <dbReference type="ARBA" id="ARBA00023136"/>
    </source>
</evidence>
<comment type="function">
    <text evidence="9">This protein specifically catalyzes the removal of signal peptides from prolipoproteins.</text>
</comment>
<accession>A0A1I2VI33</accession>
<evidence type="ECO:0000256" key="5">
    <source>
        <dbReference type="ARBA" id="ARBA00022750"/>
    </source>
</evidence>
<keyword evidence="12" id="KW-1185">Reference proteome</keyword>
<dbReference type="HAMAP" id="MF_00161">
    <property type="entry name" value="LspA"/>
    <property type="match status" value="1"/>
</dbReference>
<dbReference type="GO" id="GO:0006508">
    <property type="term" value="P:proteolysis"/>
    <property type="evidence" value="ECO:0007669"/>
    <property type="project" value="UniProtKB-KW"/>
</dbReference>
<evidence type="ECO:0000256" key="9">
    <source>
        <dbReference type="HAMAP-Rule" id="MF_00161"/>
    </source>
</evidence>
<comment type="catalytic activity">
    <reaction evidence="9">
        <text>Release of signal peptides from bacterial membrane prolipoproteins. Hydrolyzes -Xaa-Yaa-Zaa-|-(S,diacylglyceryl)Cys-, in which Xaa is hydrophobic (preferably Leu), and Yaa (Ala or Ser) and Zaa (Gly or Ala) have small, neutral side chains.</text>
        <dbReference type="EC" id="3.4.23.36"/>
    </reaction>
</comment>
<dbReference type="EMBL" id="FOOU01000017">
    <property type="protein sequence ID" value="SFG88974.1"/>
    <property type="molecule type" value="Genomic_DNA"/>
</dbReference>
<dbReference type="OrthoDB" id="9810259at2"/>
<feature type="transmembrane region" description="Helical" evidence="9">
    <location>
        <begin position="97"/>
        <end position="116"/>
    </location>
</feature>
<comment type="pathway">
    <text evidence="9">Protein modification; lipoprotein biosynthesis (signal peptide cleavage).</text>
</comment>
<comment type="subcellular location">
    <subcellularLocation>
        <location evidence="9">Cell membrane</location>
        <topology evidence="9">Multi-pass membrane protein</topology>
    </subcellularLocation>
</comment>
<feature type="transmembrane region" description="Helical" evidence="9">
    <location>
        <begin position="15"/>
        <end position="33"/>
    </location>
</feature>
<comment type="similarity">
    <text evidence="1 9 10">Belongs to the peptidase A8 family.</text>
</comment>
<keyword evidence="5 9" id="KW-0064">Aspartyl protease</keyword>
<evidence type="ECO:0000256" key="2">
    <source>
        <dbReference type="ARBA" id="ARBA00022475"/>
    </source>
</evidence>
<keyword evidence="2 9" id="KW-1003">Cell membrane</keyword>
<proteinExistence type="inferred from homology"/>
<dbReference type="GO" id="GO:0005886">
    <property type="term" value="C:plasma membrane"/>
    <property type="evidence" value="ECO:0007669"/>
    <property type="project" value="UniProtKB-SubCell"/>
</dbReference>
<keyword evidence="6 9" id="KW-0378">Hydrolase</keyword>
<dbReference type="PANTHER" id="PTHR33695:SF1">
    <property type="entry name" value="LIPOPROTEIN SIGNAL PEPTIDASE"/>
    <property type="match status" value="1"/>
</dbReference>
<keyword evidence="4 9" id="KW-0812">Transmembrane</keyword>
<sequence>MTKLVTGSTLGSLKWLWLTVFVLAADLLSKKLAQQWLDYGVPHSLFSGLDMTLLYNTGAAFSFLSEAGGWQRWLFVAIAVLISGVLVVWLKRTDKRQWWLGMGLALILGGALGNLHDRILLGYVVDFISVYYQTSFFPAFNLADSAITLGAAIMIIDMLFLEKQNEDANGEPEEHPDRRKT</sequence>
<feature type="active site" evidence="9">
    <location>
        <position position="144"/>
    </location>
</feature>
<name>A0A1I2VI33_9GAMM</name>
<feature type="active site" evidence="9">
    <location>
        <position position="126"/>
    </location>
</feature>
<dbReference type="InterPro" id="IPR001872">
    <property type="entry name" value="Peptidase_A8"/>
</dbReference>
<protein>
    <recommendedName>
        <fullName evidence="9">Lipoprotein signal peptidase</fullName>
        <ecNumber evidence="9">3.4.23.36</ecNumber>
    </recommendedName>
    <alternativeName>
        <fullName evidence="9">Prolipoprotein signal peptidase</fullName>
    </alternativeName>
    <alternativeName>
        <fullName evidence="9">Signal peptidase II</fullName>
        <shortName evidence="9">SPase II</shortName>
    </alternativeName>
</protein>
<dbReference type="GO" id="GO:0004190">
    <property type="term" value="F:aspartic-type endopeptidase activity"/>
    <property type="evidence" value="ECO:0007669"/>
    <property type="project" value="UniProtKB-UniRule"/>
</dbReference>
<dbReference type="UniPathway" id="UPA00665"/>
<dbReference type="EC" id="3.4.23.36" evidence="9"/>
<evidence type="ECO:0000313" key="11">
    <source>
        <dbReference type="EMBL" id="SFG88974.1"/>
    </source>
</evidence>
<keyword evidence="8 9" id="KW-0472">Membrane</keyword>
<feature type="transmembrane region" description="Helical" evidence="9">
    <location>
        <begin position="136"/>
        <end position="156"/>
    </location>
</feature>
<dbReference type="Pfam" id="PF01252">
    <property type="entry name" value="Peptidase_A8"/>
    <property type="match status" value="1"/>
</dbReference>
<evidence type="ECO:0000256" key="10">
    <source>
        <dbReference type="RuleBase" id="RU004181"/>
    </source>
</evidence>
<evidence type="ECO:0000256" key="6">
    <source>
        <dbReference type="ARBA" id="ARBA00022801"/>
    </source>
</evidence>
<organism evidence="11 12">
    <name type="scientific">Neptunomonas qingdaonensis</name>
    <dbReference type="NCBI Taxonomy" id="1045558"/>
    <lineage>
        <taxon>Bacteria</taxon>
        <taxon>Pseudomonadati</taxon>
        <taxon>Pseudomonadota</taxon>
        <taxon>Gammaproteobacteria</taxon>
        <taxon>Oceanospirillales</taxon>
        <taxon>Oceanospirillaceae</taxon>
        <taxon>Neptunomonas</taxon>
    </lineage>
</organism>
<evidence type="ECO:0000256" key="1">
    <source>
        <dbReference type="ARBA" id="ARBA00006139"/>
    </source>
</evidence>
<gene>
    <name evidence="9" type="primary">lspA</name>
    <name evidence="11" type="ORF">SAMN05216175_11750</name>
</gene>
<evidence type="ECO:0000256" key="3">
    <source>
        <dbReference type="ARBA" id="ARBA00022670"/>
    </source>
</evidence>
<evidence type="ECO:0000313" key="12">
    <source>
        <dbReference type="Proteomes" id="UP000198623"/>
    </source>
</evidence>
<dbReference type="STRING" id="1045558.SAMN05216175_11750"/>
<dbReference type="PRINTS" id="PR00781">
    <property type="entry name" value="LIPOSIGPTASE"/>
</dbReference>